<evidence type="ECO:0000313" key="1">
    <source>
        <dbReference type="EMBL" id="KAH9296912.1"/>
    </source>
</evidence>
<feature type="non-terminal residue" evidence="1">
    <location>
        <position position="1"/>
    </location>
</feature>
<protein>
    <submittedName>
        <fullName evidence="1">Uncharacterized protein</fullName>
    </submittedName>
</protein>
<dbReference type="AlphaFoldDB" id="A0AA38CA97"/>
<organism evidence="1 2">
    <name type="scientific">Taxus chinensis</name>
    <name type="common">Chinese yew</name>
    <name type="synonym">Taxus wallichiana var. chinensis</name>
    <dbReference type="NCBI Taxonomy" id="29808"/>
    <lineage>
        <taxon>Eukaryota</taxon>
        <taxon>Viridiplantae</taxon>
        <taxon>Streptophyta</taxon>
        <taxon>Embryophyta</taxon>
        <taxon>Tracheophyta</taxon>
        <taxon>Spermatophyta</taxon>
        <taxon>Pinopsida</taxon>
        <taxon>Pinidae</taxon>
        <taxon>Conifers II</taxon>
        <taxon>Cupressales</taxon>
        <taxon>Taxaceae</taxon>
        <taxon>Taxus</taxon>
    </lineage>
</organism>
<gene>
    <name evidence="1" type="ORF">KI387_028594</name>
</gene>
<name>A0AA38CA97_TAXCH</name>
<dbReference type="EMBL" id="JAHRHJ020000010">
    <property type="protein sequence ID" value="KAH9296912.1"/>
    <property type="molecule type" value="Genomic_DNA"/>
</dbReference>
<feature type="non-terminal residue" evidence="1">
    <location>
        <position position="81"/>
    </location>
</feature>
<comment type="caution">
    <text evidence="1">The sequence shown here is derived from an EMBL/GenBank/DDBJ whole genome shotgun (WGS) entry which is preliminary data.</text>
</comment>
<evidence type="ECO:0000313" key="2">
    <source>
        <dbReference type="Proteomes" id="UP000824469"/>
    </source>
</evidence>
<proteinExistence type="predicted"/>
<sequence length="81" mass="9248">VVMAEVEDTMVDLEDEAMVVEEVSFLTKHVIHADILTTTGMNVLRILHVLSVERTIAMRSSPDLYEHLSKQHKQENKGTRM</sequence>
<dbReference type="Proteomes" id="UP000824469">
    <property type="component" value="Unassembled WGS sequence"/>
</dbReference>
<keyword evidence="2" id="KW-1185">Reference proteome</keyword>
<reference evidence="1 2" key="1">
    <citation type="journal article" date="2021" name="Nat. Plants">
        <title>The Taxus genome provides insights into paclitaxel biosynthesis.</title>
        <authorList>
            <person name="Xiong X."/>
            <person name="Gou J."/>
            <person name="Liao Q."/>
            <person name="Li Y."/>
            <person name="Zhou Q."/>
            <person name="Bi G."/>
            <person name="Li C."/>
            <person name="Du R."/>
            <person name="Wang X."/>
            <person name="Sun T."/>
            <person name="Guo L."/>
            <person name="Liang H."/>
            <person name="Lu P."/>
            <person name="Wu Y."/>
            <person name="Zhang Z."/>
            <person name="Ro D.K."/>
            <person name="Shang Y."/>
            <person name="Huang S."/>
            <person name="Yan J."/>
        </authorList>
    </citation>
    <scope>NUCLEOTIDE SEQUENCE [LARGE SCALE GENOMIC DNA]</scope>
    <source>
        <strain evidence="1">Ta-2019</strain>
    </source>
</reference>
<accession>A0AA38CA97</accession>